<proteinExistence type="predicted"/>
<organism evidence="2 3">
    <name type="scientific">Halorhabdus utahensis (strain DSM 12940 / JCM 11049 / AX-2)</name>
    <dbReference type="NCBI Taxonomy" id="519442"/>
    <lineage>
        <taxon>Archaea</taxon>
        <taxon>Methanobacteriati</taxon>
        <taxon>Methanobacteriota</taxon>
        <taxon>Stenosarchaea group</taxon>
        <taxon>Halobacteria</taxon>
        <taxon>Halobacteriales</taxon>
        <taxon>Haloarculaceae</taxon>
        <taxon>Halorhabdus</taxon>
    </lineage>
</organism>
<gene>
    <name evidence="2" type="ordered locus">Huta_0135</name>
</gene>
<evidence type="ECO:0000313" key="3">
    <source>
        <dbReference type="Proteomes" id="UP000002071"/>
    </source>
</evidence>
<keyword evidence="3" id="KW-1185">Reference proteome</keyword>
<protein>
    <submittedName>
        <fullName evidence="2">Uncharacterized protein</fullName>
    </submittedName>
</protein>
<reference evidence="2 3" key="1">
    <citation type="journal article" date="2009" name="Stand. Genomic Sci.">
        <title>Complete genome sequence of Halorhabdus utahensis type strain (AX-2).</title>
        <authorList>
            <person name="Anderson I."/>
            <person name="Tindall B.J."/>
            <person name="Pomrenke H."/>
            <person name="Goker M."/>
            <person name="Lapidus A."/>
            <person name="Nolan M."/>
            <person name="Copeland A."/>
            <person name="Glavina Del Rio T."/>
            <person name="Chen F."/>
            <person name="Tice H."/>
            <person name="Cheng J.F."/>
            <person name="Lucas S."/>
            <person name="Chertkov O."/>
            <person name="Bruce D."/>
            <person name="Brettin T."/>
            <person name="Detter J.C."/>
            <person name="Han C."/>
            <person name="Goodwin L."/>
            <person name="Land M."/>
            <person name="Hauser L."/>
            <person name="Chang Y.J."/>
            <person name="Jeffries C.D."/>
            <person name="Pitluck S."/>
            <person name="Pati A."/>
            <person name="Mavromatis K."/>
            <person name="Ivanova N."/>
            <person name="Ovchinnikova G."/>
            <person name="Chen A."/>
            <person name="Palaniappan K."/>
            <person name="Chain P."/>
            <person name="Rohde M."/>
            <person name="Bristow J."/>
            <person name="Eisen J.A."/>
            <person name="Markowitz V."/>
            <person name="Hugenholtz P."/>
            <person name="Kyrpides N.C."/>
            <person name="Klenk H.P."/>
        </authorList>
    </citation>
    <scope>NUCLEOTIDE SEQUENCE [LARGE SCALE GENOMIC DNA]</scope>
    <source>
        <strain evidence="3">DSM 12940 / JCM 11049 / AX-2</strain>
    </source>
</reference>
<dbReference type="RefSeq" id="WP_012795200.1">
    <property type="nucleotide sequence ID" value="NC_013158.1"/>
</dbReference>
<feature type="transmembrane region" description="Helical" evidence="1">
    <location>
        <begin position="108"/>
        <end position="130"/>
    </location>
</feature>
<feature type="transmembrane region" description="Helical" evidence="1">
    <location>
        <begin position="21"/>
        <end position="39"/>
    </location>
</feature>
<dbReference type="HOGENOM" id="CLU_1754673_0_0_2"/>
<keyword evidence="1" id="KW-1133">Transmembrane helix</keyword>
<dbReference type="KEGG" id="hut:Huta_0135"/>
<dbReference type="Proteomes" id="UP000002071">
    <property type="component" value="Chromosome"/>
</dbReference>
<evidence type="ECO:0000313" key="2">
    <source>
        <dbReference type="EMBL" id="ACV10323.1"/>
    </source>
</evidence>
<accession>C7NP32</accession>
<sequence>MSFPAQQQSLRSRVFGTNWQPVVVGLVVTAVIAAVGFFIGRADLTLTSPGVGGLVGGFHYGKNTGDSAGLGLRIGMVSVALATGGAVSFVVFRAVYLGETEAAAPLPFVLYYGLGYLLVGGLLATIGGAVGTNLRRILVPHEYNPPLH</sequence>
<keyword evidence="1" id="KW-0812">Transmembrane</keyword>
<feature type="transmembrane region" description="Helical" evidence="1">
    <location>
        <begin position="74"/>
        <end position="96"/>
    </location>
</feature>
<name>C7NP32_HALUD</name>
<dbReference type="AlphaFoldDB" id="C7NP32"/>
<dbReference type="InterPro" id="IPR040493">
    <property type="entry name" value="DUF5518"/>
</dbReference>
<dbReference type="Pfam" id="PF17647">
    <property type="entry name" value="DUF5518"/>
    <property type="match status" value="1"/>
</dbReference>
<evidence type="ECO:0000256" key="1">
    <source>
        <dbReference type="SAM" id="Phobius"/>
    </source>
</evidence>
<dbReference type="GeneID" id="8382397"/>
<keyword evidence="1" id="KW-0472">Membrane</keyword>
<dbReference type="EMBL" id="CP001687">
    <property type="protein sequence ID" value="ACV10323.1"/>
    <property type="molecule type" value="Genomic_DNA"/>
</dbReference>